<dbReference type="InterPro" id="IPR002925">
    <property type="entry name" value="Dienelactn_hydro"/>
</dbReference>
<keyword evidence="3" id="KW-1185">Reference proteome</keyword>
<dbReference type="SUPFAM" id="SSF53474">
    <property type="entry name" value="alpha/beta-Hydrolases"/>
    <property type="match status" value="1"/>
</dbReference>
<feature type="domain" description="Dienelactone hydrolase" evidence="1">
    <location>
        <begin position="6"/>
        <end position="205"/>
    </location>
</feature>
<evidence type="ECO:0000313" key="2">
    <source>
        <dbReference type="EMBL" id="TCO55601.1"/>
    </source>
</evidence>
<dbReference type="EMBL" id="SLWS01000007">
    <property type="protein sequence ID" value="TCO55601.1"/>
    <property type="molecule type" value="Genomic_DNA"/>
</dbReference>
<sequence length="208" mass="22495">MADLVEQAESSGPVVVLLHSWWGLTDHFRTLARRFADSGFTTVAADLYRGAHTDDPVRARELRLALSDEDARTRALGAVDQASELADGRPVGVVGFSFGAELGIKIAAELRDRISAAVAFYGVCVPPNLAEITAPIQAHVATEDEFATAEEVGEFTQHLVALGKSVELYSYPGAKHAFFNTSRPEAYDADAAETAWRRTVDFLGRTLS</sequence>
<dbReference type="InterPro" id="IPR029058">
    <property type="entry name" value="AB_hydrolase_fold"/>
</dbReference>
<dbReference type="Gene3D" id="3.40.50.1820">
    <property type="entry name" value="alpha/beta hydrolase"/>
    <property type="match status" value="1"/>
</dbReference>
<gene>
    <name evidence="2" type="ORF">EV192_10722</name>
</gene>
<name>A0A4R2J8J8_9PSEU</name>
<accession>A0A4R2J8J8</accession>
<dbReference type="PANTHER" id="PTHR46623">
    <property type="entry name" value="CARBOXYMETHYLENEBUTENOLIDASE-RELATED"/>
    <property type="match status" value="1"/>
</dbReference>
<comment type="caution">
    <text evidence="2">The sequence shown here is derived from an EMBL/GenBank/DDBJ whole genome shotgun (WGS) entry which is preliminary data.</text>
</comment>
<dbReference type="AlphaFoldDB" id="A0A4R2J8J8"/>
<organism evidence="2 3">
    <name type="scientific">Actinocrispum wychmicini</name>
    <dbReference type="NCBI Taxonomy" id="1213861"/>
    <lineage>
        <taxon>Bacteria</taxon>
        <taxon>Bacillati</taxon>
        <taxon>Actinomycetota</taxon>
        <taxon>Actinomycetes</taxon>
        <taxon>Pseudonocardiales</taxon>
        <taxon>Pseudonocardiaceae</taxon>
        <taxon>Actinocrispum</taxon>
    </lineage>
</organism>
<dbReference type="Pfam" id="PF01738">
    <property type="entry name" value="DLH"/>
    <property type="match status" value="1"/>
</dbReference>
<dbReference type="RefSeq" id="WP_132121593.1">
    <property type="nucleotide sequence ID" value="NZ_SLWS01000007.1"/>
</dbReference>
<dbReference type="GO" id="GO:0016787">
    <property type="term" value="F:hydrolase activity"/>
    <property type="evidence" value="ECO:0007669"/>
    <property type="project" value="InterPro"/>
</dbReference>
<evidence type="ECO:0000313" key="3">
    <source>
        <dbReference type="Proteomes" id="UP000295680"/>
    </source>
</evidence>
<dbReference type="Proteomes" id="UP000295680">
    <property type="component" value="Unassembled WGS sequence"/>
</dbReference>
<reference evidence="2 3" key="1">
    <citation type="submission" date="2019-03" db="EMBL/GenBank/DDBJ databases">
        <title>Genomic Encyclopedia of Type Strains, Phase IV (KMG-IV): sequencing the most valuable type-strain genomes for metagenomic binning, comparative biology and taxonomic classification.</title>
        <authorList>
            <person name="Goeker M."/>
        </authorList>
    </citation>
    <scope>NUCLEOTIDE SEQUENCE [LARGE SCALE GENOMIC DNA]</scope>
    <source>
        <strain evidence="2 3">DSM 45934</strain>
    </source>
</reference>
<dbReference type="PANTHER" id="PTHR46623:SF6">
    <property type="entry name" value="ALPHA_BETA-HYDROLASES SUPERFAMILY PROTEIN"/>
    <property type="match status" value="1"/>
</dbReference>
<dbReference type="OrthoDB" id="5902829at2"/>
<proteinExistence type="predicted"/>
<evidence type="ECO:0000259" key="1">
    <source>
        <dbReference type="Pfam" id="PF01738"/>
    </source>
</evidence>
<dbReference type="InterPro" id="IPR051049">
    <property type="entry name" value="Dienelactone_hydrolase-like"/>
</dbReference>
<protein>
    <submittedName>
        <fullName evidence="2">Carboxymethylenebutenolidase</fullName>
    </submittedName>
</protein>